<dbReference type="SUPFAM" id="SSF101941">
    <property type="entry name" value="NAC domain"/>
    <property type="match status" value="1"/>
</dbReference>
<organism evidence="7 8">
    <name type="scientific">Ziziphus jujuba var. spinosa</name>
    <dbReference type="NCBI Taxonomy" id="714518"/>
    <lineage>
        <taxon>Eukaryota</taxon>
        <taxon>Viridiplantae</taxon>
        <taxon>Streptophyta</taxon>
        <taxon>Embryophyta</taxon>
        <taxon>Tracheophyta</taxon>
        <taxon>Spermatophyta</taxon>
        <taxon>Magnoliopsida</taxon>
        <taxon>eudicotyledons</taxon>
        <taxon>Gunneridae</taxon>
        <taxon>Pentapetalae</taxon>
        <taxon>rosids</taxon>
        <taxon>fabids</taxon>
        <taxon>Rosales</taxon>
        <taxon>Rhamnaceae</taxon>
        <taxon>Paliureae</taxon>
        <taxon>Ziziphus</taxon>
    </lineage>
</organism>
<accession>A0A978UBQ1</accession>
<dbReference type="PANTHER" id="PTHR31744:SF220">
    <property type="entry name" value="LOW QUALITY PROTEIN: NAC DOMAIN-CONTAINING PROTEIN 90-LIKE"/>
    <property type="match status" value="1"/>
</dbReference>
<evidence type="ECO:0000256" key="2">
    <source>
        <dbReference type="ARBA" id="ARBA00023125"/>
    </source>
</evidence>
<keyword evidence="3" id="KW-0804">Transcription</keyword>
<protein>
    <recommendedName>
        <fullName evidence="6">NAC domain-containing protein</fullName>
    </recommendedName>
</protein>
<evidence type="ECO:0000313" key="7">
    <source>
        <dbReference type="EMBL" id="KAH7512194.1"/>
    </source>
</evidence>
<keyword evidence="1" id="KW-0805">Transcription regulation</keyword>
<evidence type="ECO:0000256" key="5">
    <source>
        <dbReference type="SAM" id="MobiDB-lite"/>
    </source>
</evidence>
<dbReference type="PANTHER" id="PTHR31744">
    <property type="entry name" value="PROTEIN CUP-SHAPED COTYLEDON 2-RELATED"/>
    <property type="match status" value="1"/>
</dbReference>
<dbReference type="AlphaFoldDB" id="A0A978UBQ1"/>
<dbReference type="InterPro" id="IPR036093">
    <property type="entry name" value="NAC_dom_sf"/>
</dbReference>
<dbReference type="GO" id="GO:0006355">
    <property type="term" value="P:regulation of DNA-templated transcription"/>
    <property type="evidence" value="ECO:0007669"/>
    <property type="project" value="InterPro"/>
</dbReference>
<evidence type="ECO:0000259" key="6">
    <source>
        <dbReference type="PROSITE" id="PS51005"/>
    </source>
</evidence>
<proteinExistence type="predicted"/>
<dbReference type="InterPro" id="IPR003441">
    <property type="entry name" value="NAC-dom"/>
</dbReference>
<dbReference type="Pfam" id="PF02365">
    <property type="entry name" value="NAM"/>
    <property type="match status" value="1"/>
</dbReference>
<dbReference type="Gene3D" id="2.170.150.80">
    <property type="entry name" value="NAC domain"/>
    <property type="match status" value="1"/>
</dbReference>
<dbReference type="Proteomes" id="UP000813462">
    <property type="component" value="Unassembled WGS sequence"/>
</dbReference>
<dbReference type="EMBL" id="JAEACU010000012">
    <property type="protein sequence ID" value="KAH7512194.1"/>
    <property type="molecule type" value="Genomic_DNA"/>
</dbReference>
<name>A0A978UBQ1_ZIZJJ</name>
<feature type="region of interest" description="Disordered" evidence="5">
    <location>
        <begin position="223"/>
        <end position="268"/>
    </location>
</feature>
<gene>
    <name evidence="7" type="ORF">FEM48_Zijuj12G0064700</name>
</gene>
<evidence type="ECO:0000256" key="1">
    <source>
        <dbReference type="ARBA" id="ARBA00023015"/>
    </source>
</evidence>
<evidence type="ECO:0000313" key="8">
    <source>
        <dbReference type="Proteomes" id="UP000813462"/>
    </source>
</evidence>
<feature type="domain" description="NAC" evidence="6">
    <location>
        <begin position="4"/>
        <end position="207"/>
    </location>
</feature>
<evidence type="ECO:0000256" key="3">
    <source>
        <dbReference type="ARBA" id="ARBA00023163"/>
    </source>
</evidence>
<keyword evidence="2" id="KW-0238">DNA-binding</keyword>
<dbReference type="PROSITE" id="PS51005">
    <property type="entry name" value="NAC"/>
    <property type="match status" value="1"/>
</dbReference>
<keyword evidence="4" id="KW-0539">Nucleus</keyword>
<evidence type="ECO:0000256" key="4">
    <source>
        <dbReference type="ARBA" id="ARBA00023242"/>
    </source>
</evidence>
<comment type="caution">
    <text evidence="7">The sequence shown here is derived from an EMBL/GenBank/DDBJ whole genome shotgun (WGS) entry which is preliminary data.</text>
</comment>
<dbReference type="GO" id="GO:0003677">
    <property type="term" value="F:DNA binding"/>
    <property type="evidence" value="ECO:0007669"/>
    <property type="project" value="UniProtKB-KW"/>
</dbReference>
<reference evidence="7" key="1">
    <citation type="journal article" date="2021" name="Front. Plant Sci.">
        <title>Chromosome-Scale Genome Assembly for Chinese Sour Jujube and Insights Into Its Genome Evolution and Domestication Signature.</title>
        <authorList>
            <person name="Shen L.-Y."/>
            <person name="Luo H."/>
            <person name="Wang X.-L."/>
            <person name="Wang X.-M."/>
            <person name="Qiu X.-J."/>
            <person name="Liu H."/>
            <person name="Zhou S.-S."/>
            <person name="Jia K.-H."/>
            <person name="Nie S."/>
            <person name="Bao Y.-T."/>
            <person name="Zhang R.-G."/>
            <person name="Yun Q.-Z."/>
            <person name="Chai Y.-H."/>
            <person name="Lu J.-Y."/>
            <person name="Li Y."/>
            <person name="Zhao S.-W."/>
            <person name="Mao J.-F."/>
            <person name="Jia S.-G."/>
            <person name="Mao Y.-M."/>
        </authorList>
    </citation>
    <scope>NUCLEOTIDE SEQUENCE</scope>
    <source>
        <strain evidence="7">AT0</strain>
        <tissue evidence="7">Leaf</tissue>
    </source>
</reference>
<sequence length="294" mass="33739">MEDLPPGFRFYPTEEELVSFYLHSKLEGTREDLNHVMDRVIPVLDIYDYNPWDLPLLSGELCRGDPEQCFFFIERQESEARGGRPNRLTSTGYWKATGSPNNIYSSDNRIIGVKRTMVFYIGRAPSGRKTEWKMNEYKATEGEAYSSSVTTSATTLPPVYIYIYVYIILILRYISNTSNRLFSSSTSFLVPATLLRHELSVCRVYKKSKCLRAFDRRPQMKEVRYPTTQQVHSDEDQVSIVSGNPAPVGEKRISSSSESSSSGEHGQLLQTEGVLPMSVDNEALWYWDDQLNWF</sequence>